<accession>A0A401GY79</accession>
<dbReference type="GO" id="GO:0106300">
    <property type="term" value="P:protein-DNA covalent cross-linking repair"/>
    <property type="evidence" value="ECO:0007669"/>
    <property type="project" value="InterPro"/>
</dbReference>
<dbReference type="InterPro" id="IPR036590">
    <property type="entry name" value="SRAP-like"/>
</dbReference>
<dbReference type="Gene3D" id="3.90.1680.10">
    <property type="entry name" value="SOS response associated peptidase-like"/>
    <property type="match status" value="1"/>
</dbReference>
<keyword evidence="4" id="KW-0378">Hydrolase</keyword>
<feature type="compositionally biased region" description="Basic and acidic residues" evidence="8">
    <location>
        <begin position="284"/>
        <end position="303"/>
    </location>
</feature>
<evidence type="ECO:0000256" key="1">
    <source>
        <dbReference type="ARBA" id="ARBA00008136"/>
    </source>
</evidence>
<feature type="region of interest" description="Disordered" evidence="8">
    <location>
        <begin position="255"/>
        <end position="386"/>
    </location>
</feature>
<evidence type="ECO:0000256" key="4">
    <source>
        <dbReference type="ARBA" id="ARBA00022801"/>
    </source>
</evidence>
<dbReference type="GO" id="GO:0008233">
    <property type="term" value="F:peptidase activity"/>
    <property type="evidence" value="ECO:0007669"/>
    <property type="project" value="UniProtKB-KW"/>
</dbReference>
<dbReference type="EMBL" id="BFAD01000010">
    <property type="protein sequence ID" value="GBE87140.1"/>
    <property type="molecule type" value="Genomic_DNA"/>
</dbReference>
<dbReference type="GeneID" id="38784057"/>
<evidence type="ECO:0000256" key="5">
    <source>
        <dbReference type="ARBA" id="ARBA00023124"/>
    </source>
</evidence>
<proteinExistence type="inferred from homology"/>
<evidence type="ECO:0000313" key="10">
    <source>
        <dbReference type="Proteomes" id="UP000287166"/>
    </source>
</evidence>
<dbReference type="Pfam" id="PF02586">
    <property type="entry name" value="SRAP"/>
    <property type="match status" value="1"/>
</dbReference>
<dbReference type="InterPro" id="IPR003738">
    <property type="entry name" value="SRAP"/>
</dbReference>
<organism evidence="9 10">
    <name type="scientific">Sparassis crispa</name>
    <dbReference type="NCBI Taxonomy" id="139825"/>
    <lineage>
        <taxon>Eukaryota</taxon>
        <taxon>Fungi</taxon>
        <taxon>Dikarya</taxon>
        <taxon>Basidiomycota</taxon>
        <taxon>Agaricomycotina</taxon>
        <taxon>Agaricomycetes</taxon>
        <taxon>Polyporales</taxon>
        <taxon>Sparassidaceae</taxon>
        <taxon>Sparassis</taxon>
    </lineage>
</organism>
<dbReference type="InParanoid" id="A0A401GY79"/>
<dbReference type="OrthoDB" id="2111841at2759"/>
<protein>
    <submittedName>
        <fullName evidence="9">Peptidase</fullName>
    </submittedName>
</protein>
<reference evidence="9 10" key="1">
    <citation type="journal article" date="2018" name="Sci. Rep.">
        <title>Genome sequence of the cauliflower mushroom Sparassis crispa (Hanabiratake) and its association with beneficial usage.</title>
        <authorList>
            <person name="Kiyama R."/>
            <person name="Furutani Y."/>
            <person name="Kawaguchi K."/>
            <person name="Nakanishi T."/>
        </authorList>
    </citation>
    <scope>NUCLEOTIDE SEQUENCE [LARGE SCALE GENOMIC DNA]</scope>
</reference>
<dbReference type="Proteomes" id="UP000287166">
    <property type="component" value="Unassembled WGS sequence"/>
</dbReference>
<dbReference type="PANTHER" id="PTHR13604">
    <property type="entry name" value="DC12-RELATED"/>
    <property type="match status" value="1"/>
</dbReference>
<dbReference type="SUPFAM" id="SSF143081">
    <property type="entry name" value="BB1717-like"/>
    <property type="match status" value="1"/>
</dbReference>
<evidence type="ECO:0000256" key="3">
    <source>
        <dbReference type="ARBA" id="ARBA00022763"/>
    </source>
</evidence>
<keyword evidence="5" id="KW-0190">Covalent protein-DNA linkage</keyword>
<gene>
    <name evidence="9" type="ORF">SCP_1003870</name>
</gene>
<evidence type="ECO:0000256" key="2">
    <source>
        <dbReference type="ARBA" id="ARBA00022670"/>
    </source>
</evidence>
<sequence>MCGRFSLGIPHHQIQELHGYNVQVGEWIGQEQFVPRHNIAPRSQAPVLRRREHGEDIPNAPSDALIIQTMKWGLVPHWSKHEDNRLNTVNARCENLIEGGGMWASIKGKRRCAVICEGYFEWLKKGAQRLPHFTKHRNGSLMLLAGLYDRVVLEGQTEPLWTFTVVTTDASKEFEWLHDRQPVILPSMEALNTWLNTSPQRWTPELTKVVQPYHNLDSPLLCYQVPKEVGKVGTESPSFIEPLAERKDGIQAMFARQQEGPFAKVATPTKKRKRSASPQPGSSKKVESPAEHGVKAEAEKINAWDDDSDIEYVDSSKANEEHGEMSKVSPAKPHAASIRDKSSPKKATPQKAVTKTLVSEKPTAKKQKKTSKPDMSTKITTFFAKS</sequence>
<dbReference type="RefSeq" id="XP_027618053.1">
    <property type="nucleotide sequence ID" value="XM_027762252.1"/>
</dbReference>
<keyword evidence="7" id="KW-0456">Lyase</keyword>
<dbReference type="GO" id="GO:0006508">
    <property type="term" value="P:proteolysis"/>
    <property type="evidence" value="ECO:0007669"/>
    <property type="project" value="UniProtKB-KW"/>
</dbReference>
<dbReference type="GO" id="GO:0016829">
    <property type="term" value="F:lyase activity"/>
    <property type="evidence" value="ECO:0007669"/>
    <property type="project" value="UniProtKB-KW"/>
</dbReference>
<comment type="caution">
    <text evidence="9">The sequence shown here is derived from an EMBL/GenBank/DDBJ whole genome shotgun (WGS) entry which is preliminary data.</text>
</comment>
<name>A0A401GY79_9APHY</name>
<evidence type="ECO:0000256" key="8">
    <source>
        <dbReference type="SAM" id="MobiDB-lite"/>
    </source>
</evidence>
<dbReference type="STRING" id="139825.A0A401GY79"/>
<evidence type="ECO:0000313" key="9">
    <source>
        <dbReference type="EMBL" id="GBE87140.1"/>
    </source>
</evidence>
<dbReference type="AlphaFoldDB" id="A0A401GY79"/>
<dbReference type="GO" id="GO:0003697">
    <property type="term" value="F:single-stranded DNA binding"/>
    <property type="evidence" value="ECO:0007669"/>
    <property type="project" value="InterPro"/>
</dbReference>
<evidence type="ECO:0000256" key="7">
    <source>
        <dbReference type="ARBA" id="ARBA00023239"/>
    </source>
</evidence>
<keyword evidence="10" id="KW-1185">Reference proteome</keyword>
<keyword evidence="6" id="KW-0238">DNA-binding</keyword>
<evidence type="ECO:0000256" key="6">
    <source>
        <dbReference type="ARBA" id="ARBA00023125"/>
    </source>
</evidence>
<dbReference type="PANTHER" id="PTHR13604:SF0">
    <property type="entry name" value="ABASIC SITE PROCESSING PROTEIN HMCES"/>
    <property type="match status" value="1"/>
</dbReference>
<keyword evidence="3" id="KW-0227">DNA damage</keyword>
<comment type="similarity">
    <text evidence="1">Belongs to the SOS response-associated peptidase family.</text>
</comment>
<keyword evidence="2" id="KW-0645">Protease</keyword>